<dbReference type="SUPFAM" id="SSF50044">
    <property type="entry name" value="SH3-domain"/>
    <property type="match status" value="1"/>
</dbReference>
<dbReference type="InterPro" id="IPR001452">
    <property type="entry name" value="SH3_domain"/>
</dbReference>
<dbReference type="EMBL" id="JAAECE010000005">
    <property type="protein sequence ID" value="KAF1800825.1"/>
    <property type="molecule type" value="Genomic_DNA"/>
</dbReference>
<protein>
    <submittedName>
        <fullName evidence="8">Ras guanine nucleotide exchange factor domain-containing protein</fullName>
    </submittedName>
</protein>
<evidence type="ECO:0000259" key="6">
    <source>
        <dbReference type="PROSITE" id="PS50002"/>
    </source>
</evidence>
<dbReference type="Gene3D" id="1.10.840.10">
    <property type="entry name" value="Ras guanine-nucleotide exchange factors catalytic domain"/>
    <property type="match status" value="1"/>
</dbReference>
<dbReference type="GO" id="GO:0005085">
    <property type="term" value="F:guanyl-nucleotide exchange factor activity"/>
    <property type="evidence" value="ECO:0007669"/>
    <property type="project" value="UniProtKB-KW"/>
</dbReference>
<evidence type="ECO:0000256" key="4">
    <source>
        <dbReference type="PROSITE-ProRule" id="PRU00192"/>
    </source>
</evidence>
<dbReference type="InterPro" id="IPR036964">
    <property type="entry name" value="RASGEF_cat_dom_sf"/>
</dbReference>
<dbReference type="SMART" id="SM00147">
    <property type="entry name" value="RasGEF"/>
    <property type="match status" value="1"/>
</dbReference>
<evidence type="ECO:0000259" key="7">
    <source>
        <dbReference type="PROSITE" id="PS50009"/>
    </source>
</evidence>
<gene>
    <name evidence="8" type="ORF">FB192DRAFT_1284002</name>
</gene>
<dbReference type="InterPro" id="IPR001895">
    <property type="entry name" value="RASGEF_cat_dom"/>
</dbReference>
<dbReference type="Pfam" id="PF00617">
    <property type="entry name" value="RasGEF"/>
    <property type="match status" value="1"/>
</dbReference>
<dbReference type="Proteomes" id="UP000469890">
    <property type="component" value="Unassembled WGS sequence"/>
</dbReference>
<dbReference type="CDD" id="cd00155">
    <property type="entry name" value="RasGEF"/>
    <property type="match status" value="1"/>
</dbReference>
<accession>A0A8H4F0Y9</accession>
<dbReference type="Gene3D" id="1.20.870.10">
    <property type="entry name" value="Son of sevenless (SoS) protein Chain: S domain 1"/>
    <property type="match status" value="1"/>
</dbReference>
<sequence length="973" mass="109823">MTLSLNQHPSSPTSLSPPTSPIASSPSPSTLTSHFVQALHDYLPSSVNSTDDSVCCLFFKKGSIIEVFNRDDSGWWDGQCGDVRGWFPSNYVGRIGELKRSSADFEDDYSSEELELWHQRMNHHVNSTSTVSLEEYSTKVSHHAVCWQPVSSNIQLIIFQVVSAVRSVLTEANIVNKESALLRMYPELARQRKIVLSALSRLVLKGKELQQQQQDTAEQQEAKSAAAEEEHDQISYFANQLLNEMEMFEKLLMVIPRQSSVSDSTVDTTRPSSMFHSDTPRSSSTASLIAKAVPVSDKEHILHNILDHQASIDELMASLVMTLERYLVNRHRATEMLETTRKAVEAVRTFLAVVEHVCSNLGDLDYNRRISMIPEDPCLVTLVITKESVYSAITNLVTAVRVLTGPQKQEQQQQQQDESIIKQDFEHLCVCCEDVVKTTNECAACVRACLQAEQDEHDRSMYAMQQETGPDATTSAVDTIIPETIPQRRSKLRPRAASVNTSQFLPLPPLPPKNSIIVKPSVSAAAFPLPPAVNTPQQDAASQCVFTEDEMMFNAEGEVTGATIEALVRKLTLHEKSPEPAPLPDDQLTLWTNRVLIPIRLRVYNVIKTWLETYFSFEQDASVEQALVDFASNEMSKAMPGPAKRMVELITRTSYSTSLQSSTISSSTGNMFSNLGLFDDHHHHHVDSSTSTDRYPQSILGKSLRNTLKKALSQNSLTVVHVNDFDPTELARQLTLMENSLFCRIRPNEMIGQEFKKKVGTSQAVHVKAMIQRSTQITSWVSDTILNEADTKKRAQVLKYWIKVGDACLQLNNYNTLMAIRSALDSTSIARLRKTWDYMSMKYKAMWEPIYRATDSQRNFAEYRQRLKTTIAPCLPFLGVYLTDMTFIDDGNADHRMSPGGKQLINFDKYIKVTRILNEIDQFQISYKLFEVDEIQKFLKKTLESVEQDDQVFYAKSLKREPKEEDPTVADKQ</sequence>
<evidence type="ECO:0000256" key="5">
    <source>
        <dbReference type="SAM" id="MobiDB-lite"/>
    </source>
</evidence>
<dbReference type="InterPro" id="IPR023578">
    <property type="entry name" value="Ras_GEF_dom_sf"/>
</dbReference>
<feature type="compositionally biased region" description="Low complexity" evidence="5">
    <location>
        <begin position="9"/>
        <end position="28"/>
    </location>
</feature>
<dbReference type="Pfam" id="PF00018">
    <property type="entry name" value="SH3_1"/>
    <property type="match status" value="1"/>
</dbReference>
<dbReference type="PROSITE" id="PS50002">
    <property type="entry name" value="SH3"/>
    <property type="match status" value="1"/>
</dbReference>
<dbReference type="SMART" id="SM00326">
    <property type="entry name" value="SH3"/>
    <property type="match status" value="1"/>
</dbReference>
<dbReference type="PANTHER" id="PTHR23113:SF354">
    <property type="entry name" value="BUD SITE SELECTION PROTEIN 5"/>
    <property type="match status" value="1"/>
</dbReference>
<feature type="domain" description="SH3" evidence="6">
    <location>
        <begin position="31"/>
        <end position="97"/>
    </location>
</feature>
<feature type="domain" description="Ras-GEF" evidence="7">
    <location>
        <begin position="726"/>
        <end position="963"/>
    </location>
</feature>
<dbReference type="PANTHER" id="PTHR23113">
    <property type="entry name" value="GUANINE NUCLEOTIDE EXCHANGE FACTOR"/>
    <property type="match status" value="1"/>
</dbReference>
<dbReference type="GO" id="GO:0007265">
    <property type="term" value="P:Ras protein signal transduction"/>
    <property type="evidence" value="ECO:0007669"/>
    <property type="project" value="TreeGrafter"/>
</dbReference>
<dbReference type="GO" id="GO:0005886">
    <property type="term" value="C:plasma membrane"/>
    <property type="evidence" value="ECO:0007669"/>
    <property type="project" value="TreeGrafter"/>
</dbReference>
<dbReference type="Gene3D" id="2.30.30.40">
    <property type="entry name" value="SH3 Domains"/>
    <property type="match status" value="1"/>
</dbReference>
<reference evidence="8 9" key="1">
    <citation type="submission" date="2019-09" db="EMBL/GenBank/DDBJ databases">
        <authorList>
            <consortium name="DOE Joint Genome Institute"/>
            <person name="Mondo S.J."/>
            <person name="Navarro-Mendoza M.I."/>
            <person name="Perez-Arques C."/>
            <person name="Panchal S."/>
            <person name="Nicolas F.E."/>
            <person name="Ganguly P."/>
            <person name="Pangilinan J."/>
            <person name="Grigoriev I."/>
            <person name="Heitman J."/>
            <person name="Sanya K."/>
            <person name="Garre V."/>
        </authorList>
    </citation>
    <scope>NUCLEOTIDE SEQUENCE [LARGE SCALE GENOMIC DNA]</scope>
    <source>
        <strain evidence="8 9">MU402</strain>
    </source>
</reference>
<evidence type="ECO:0000313" key="8">
    <source>
        <dbReference type="EMBL" id="KAF1800825.1"/>
    </source>
</evidence>
<dbReference type="AlphaFoldDB" id="A0A8H4F0Y9"/>
<organism evidence="8 9">
    <name type="scientific">Mucor circinelloides f. lusitanicus</name>
    <name type="common">Mucor racemosus var. lusitanicus</name>
    <dbReference type="NCBI Taxonomy" id="29924"/>
    <lineage>
        <taxon>Eukaryota</taxon>
        <taxon>Fungi</taxon>
        <taxon>Fungi incertae sedis</taxon>
        <taxon>Mucoromycota</taxon>
        <taxon>Mucoromycotina</taxon>
        <taxon>Mucoromycetes</taxon>
        <taxon>Mucorales</taxon>
        <taxon>Mucorineae</taxon>
        <taxon>Mucoraceae</taxon>
        <taxon>Mucor</taxon>
    </lineage>
</organism>
<evidence type="ECO:0000256" key="3">
    <source>
        <dbReference type="PROSITE-ProRule" id="PRU00168"/>
    </source>
</evidence>
<evidence type="ECO:0000313" key="9">
    <source>
        <dbReference type="Proteomes" id="UP000469890"/>
    </source>
</evidence>
<evidence type="ECO:0000256" key="1">
    <source>
        <dbReference type="ARBA" id="ARBA00022443"/>
    </source>
</evidence>
<dbReference type="PROSITE" id="PS50009">
    <property type="entry name" value="RASGEF_CAT"/>
    <property type="match status" value="1"/>
</dbReference>
<comment type="caution">
    <text evidence="8">The sequence shown here is derived from an EMBL/GenBank/DDBJ whole genome shotgun (WGS) entry which is preliminary data.</text>
</comment>
<keyword evidence="1 4" id="KW-0728">SH3 domain</keyword>
<evidence type="ECO:0000256" key="2">
    <source>
        <dbReference type="ARBA" id="ARBA00022658"/>
    </source>
</evidence>
<dbReference type="InterPro" id="IPR036028">
    <property type="entry name" value="SH3-like_dom_sf"/>
</dbReference>
<keyword evidence="2 3" id="KW-0344">Guanine-nucleotide releasing factor</keyword>
<dbReference type="InterPro" id="IPR008937">
    <property type="entry name" value="Ras-like_GEF"/>
</dbReference>
<proteinExistence type="predicted"/>
<feature type="region of interest" description="Disordered" evidence="5">
    <location>
        <begin position="262"/>
        <end position="281"/>
    </location>
</feature>
<feature type="region of interest" description="Disordered" evidence="5">
    <location>
        <begin position="1"/>
        <end position="28"/>
    </location>
</feature>
<feature type="compositionally biased region" description="Low complexity" evidence="5">
    <location>
        <begin position="262"/>
        <end position="273"/>
    </location>
</feature>
<name>A0A8H4F0Y9_MUCCL</name>
<dbReference type="SUPFAM" id="SSF48366">
    <property type="entry name" value="Ras GEF"/>
    <property type="match status" value="1"/>
</dbReference>